<organism evidence="1 2">
    <name type="scientific">Bacteriovorax stolpii</name>
    <name type="common">Bdellovibrio stolpii</name>
    <dbReference type="NCBI Taxonomy" id="960"/>
    <lineage>
        <taxon>Bacteria</taxon>
        <taxon>Pseudomonadati</taxon>
        <taxon>Bdellovibrionota</taxon>
        <taxon>Bacteriovoracia</taxon>
        <taxon>Bacteriovoracales</taxon>
        <taxon>Bacteriovoracaceae</taxon>
        <taxon>Bacteriovorax</taxon>
    </lineage>
</organism>
<dbReference type="OrthoDB" id="9974203at2"/>
<accession>A0A2K9NTC4</accession>
<dbReference type="EMBL" id="CP025704">
    <property type="protein sequence ID" value="AUN98776.1"/>
    <property type="molecule type" value="Genomic_DNA"/>
</dbReference>
<keyword evidence="2" id="KW-1185">Reference proteome</keyword>
<proteinExistence type="predicted"/>
<evidence type="ECO:0000313" key="2">
    <source>
        <dbReference type="Proteomes" id="UP000235584"/>
    </source>
</evidence>
<protein>
    <submittedName>
        <fullName evidence="1">Uncharacterized protein</fullName>
    </submittedName>
</protein>
<reference evidence="1 2" key="1">
    <citation type="submission" date="2018-01" db="EMBL/GenBank/DDBJ databases">
        <title>Complete genome sequence of Bacteriovorax stolpii DSM12778.</title>
        <authorList>
            <person name="Tang B."/>
            <person name="Chang J."/>
        </authorList>
    </citation>
    <scope>NUCLEOTIDE SEQUENCE [LARGE SCALE GENOMIC DNA]</scope>
    <source>
        <strain evidence="1 2">DSM 12778</strain>
    </source>
</reference>
<gene>
    <name evidence="1" type="ORF">C0V70_11830</name>
</gene>
<dbReference type="Proteomes" id="UP000235584">
    <property type="component" value="Chromosome"/>
</dbReference>
<dbReference type="AlphaFoldDB" id="A0A2K9NTC4"/>
<name>A0A2K9NTC4_BACTC</name>
<evidence type="ECO:0000313" key="1">
    <source>
        <dbReference type="EMBL" id="AUN98776.1"/>
    </source>
</evidence>
<sequence>MKKYWFILLILLGQVAHASVDKVDYLRITKALDSIYAERIQEEGGELKFILSEKPAAPNAYAAKKAENSWEITVVSSFLSLDHQTVPTLGMILCHEVGHFLGGKPYVVGKQMTPAVRAWAPKKMSAEGQADYFATSECIKKLAVKIPDLFIKNKGLLNLPSAQECHRSYTNMDDIKLCNEILTASHQTILVYQQILEQLNIPSSFFAKTENAASDRTLDLVGEYPELDCRYETFIKGTLCSSLNVNECDDLKWSRPACWFHLD</sequence>
<dbReference type="RefSeq" id="WP_102244067.1">
    <property type="nucleotide sequence ID" value="NZ_CP025704.1"/>
</dbReference>
<dbReference type="KEGG" id="bsto:C0V70_11830"/>